<keyword evidence="3" id="KW-1003">Cell membrane</keyword>
<evidence type="ECO:0000256" key="4">
    <source>
        <dbReference type="ARBA" id="ARBA00022692"/>
    </source>
</evidence>
<evidence type="ECO:0000313" key="9">
    <source>
        <dbReference type="EMBL" id="HJF68621.1"/>
    </source>
</evidence>
<feature type="transmembrane region" description="Helical" evidence="7">
    <location>
        <begin position="162"/>
        <end position="180"/>
    </location>
</feature>
<dbReference type="CDD" id="cd17503">
    <property type="entry name" value="MFS_LmrB_MDR_like"/>
    <property type="match status" value="1"/>
</dbReference>
<feature type="transmembrane region" description="Helical" evidence="7">
    <location>
        <begin position="420"/>
        <end position="441"/>
    </location>
</feature>
<evidence type="ECO:0000256" key="5">
    <source>
        <dbReference type="ARBA" id="ARBA00022989"/>
    </source>
</evidence>
<organism evidence="9 10">
    <name type="scientific">Staphylococcus kloosii</name>
    <dbReference type="NCBI Taxonomy" id="29384"/>
    <lineage>
        <taxon>Bacteria</taxon>
        <taxon>Bacillati</taxon>
        <taxon>Bacillota</taxon>
        <taxon>Bacilli</taxon>
        <taxon>Bacillales</taxon>
        <taxon>Staphylococcaceae</taxon>
        <taxon>Staphylococcus</taxon>
    </lineage>
</organism>
<feature type="transmembrane region" description="Helical" evidence="7">
    <location>
        <begin position="377"/>
        <end position="399"/>
    </location>
</feature>
<accession>A0A921H0B9</accession>
<keyword evidence="2" id="KW-0813">Transport</keyword>
<dbReference type="Pfam" id="PF07690">
    <property type="entry name" value="MFS_1"/>
    <property type="match status" value="1"/>
</dbReference>
<feature type="transmembrane region" description="Helical" evidence="7">
    <location>
        <begin position="32"/>
        <end position="52"/>
    </location>
</feature>
<dbReference type="PANTHER" id="PTHR42718">
    <property type="entry name" value="MAJOR FACILITATOR SUPERFAMILY MULTIDRUG TRANSPORTER MFSC"/>
    <property type="match status" value="1"/>
</dbReference>
<feature type="transmembrane region" description="Helical" evidence="7">
    <location>
        <begin position="287"/>
        <end position="312"/>
    </location>
</feature>
<evidence type="ECO:0000256" key="3">
    <source>
        <dbReference type="ARBA" id="ARBA00022475"/>
    </source>
</evidence>
<reference evidence="9" key="1">
    <citation type="journal article" date="2021" name="PeerJ">
        <title>Extensive microbial diversity within the chicken gut microbiome revealed by metagenomics and culture.</title>
        <authorList>
            <person name="Gilroy R."/>
            <person name="Ravi A."/>
            <person name="Getino M."/>
            <person name="Pursley I."/>
            <person name="Horton D.L."/>
            <person name="Alikhan N.F."/>
            <person name="Baker D."/>
            <person name="Gharbi K."/>
            <person name="Hall N."/>
            <person name="Watson M."/>
            <person name="Adriaenssens E.M."/>
            <person name="Foster-Nyarko E."/>
            <person name="Jarju S."/>
            <person name="Secka A."/>
            <person name="Antonio M."/>
            <person name="Oren A."/>
            <person name="Chaudhuri R.R."/>
            <person name="La Ragione R."/>
            <person name="Hildebrand F."/>
            <person name="Pallen M.J."/>
        </authorList>
    </citation>
    <scope>NUCLEOTIDE SEQUENCE</scope>
    <source>
        <strain evidence="9">CHK149-3286</strain>
    </source>
</reference>
<dbReference type="NCBIfam" id="TIGR00711">
    <property type="entry name" value="efflux_EmrB"/>
    <property type="match status" value="1"/>
</dbReference>
<keyword evidence="5 7" id="KW-1133">Transmembrane helix</keyword>
<protein>
    <submittedName>
        <fullName evidence="9">DHA2 family efflux MFS transporter permease subunit</fullName>
    </submittedName>
</protein>
<evidence type="ECO:0000259" key="8">
    <source>
        <dbReference type="PROSITE" id="PS50850"/>
    </source>
</evidence>
<dbReference type="PRINTS" id="PR01036">
    <property type="entry name" value="TCRTETB"/>
</dbReference>
<dbReference type="InterPro" id="IPR036259">
    <property type="entry name" value="MFS_trans_sf"/>
</dbReference>
<sequence length="504" mass="55146">MYNVTLQSKKLEKLQTLTETTVGGNMSHKNKLIMVITMLFGGFFGLLNETLLTTALPSIMKDFKIEYTQVQWLTTAFLLMNGIVIPLSAMIIQRYTTRQVFMSAIAIFFIGTIIAGFSPNFTVLLIGRIVQAMGSGIMMPLMMTTILDVFEPHERGKYMGTFGLVIGLAPAIGPTLSGYLVEYFDWRSLFHVVAPIAALTFIASLKFVRNVGTNRKTPIDVLSVTLSILGFGGLLYGTSSISRDGWNDPVVLTTVIGGVILVALFIIRQTKLPMPLLDFGVFKNKEFAIGIIIMAFTMISMIGSETILPMFVQNIMKESALQSGLILLPGAIVMAIMSIISGFLYEKFGAKILGVIGMLIVVITTSFFIVMNGETSSGLLATIYAIRMIGIALGLMPLMTHTMNQLTREMNAHGSSMTNTVQQIAASIGTAVLITIMSQVAKSFKPDMSDYKGMNQKEMGIKIQHDALLSGYHGAFWFAVSISAISLLCVFMLKSKRKQTIEKA</sequence>
<comment type="subcellular location">
    <subcellularLocation>
        <location evidence="1">Cell membrane</location>
        <topology evidence="1">Multi-pass membrane protein</topology>
    </subcellularLocation>
</comment>
<feature type="transmembrane region" description="Helical" evidence="7">
    <location>
        <begin position="250"/>
        <end position="267"/>
    </location>
</feature>
<dbReference type="Proteomes" id="UP000706163">
    <property type="component" value="Unassembled WGS sequence"/>
</dbReference>
<feature type="transmembrane region" description="Helical" evidence="7">
    <location>
        <begin position="72"/>
        <end position="92"/>
    </location>
</feature>
<feature type="domain" description="Major facilitator superfamily (MFS) profile" evidence="8">
    <location>
        <begin position="34"/>
        <end position="498"/>
    </location>
</feature>
<evidence type="ECO:0000313" key="10">
    <source>
        <dbReference type="Proteomes" id="UP000706163"/>
    </source>
</evidence>
<dbReference type="GO" id="GO:0022857">
    <property type="term" value="F:transmembrane transporter activity"/>
    <property type="evidence" value="ECO:0007669"/>
    <property type="project" value="InterPro"/>
</dbReference>
<comment type="caution">
    <text evidence="9">The sequence shown here is derived from an EMBL/GenBank/DDBJ whole genome shotgun (WGS) entry which is preliminary data.</text>
</comment>
<dbReference type="SUPFAM" id="SSF103473">
    <property type="entry name" value="MFS general substrate transporter"/>
    <property type="match status" value="1"/>
</dbReference>
<dbReference type="AlphaFoldDB" id="A0A921H0B9"/>
<proteinExistence type="predicted"/>
<feature type="transmembrane region" description="Helical" evidence="7">
    <location>
        <begin position="99"/>
        <end position="117"/>
    </location>
</feature>
<dbReference type="InterPro" id="IPR004638">
    <property type="entry name" value="EmrB-like"/>
</dbReference>
<dbReference type="RefSeq" id="WP_195722275.1">
    <property type="nucleotide sequence ID" value="NZ_DYVT01000117.1"/>
</dbReference>
<feature type="transmembrane region" description="Helical" evidence="7">
    <location>
        <begin position="352"/>
        <end position="371"/>
    </location>
</feature>
<dbReference type="PANTHER" id="PTHR42718:SF24">
    <property type="entry name" value="MAJOR FACILITATOR SUPERFAMILY (MFS) PROFILE DOMAIN-CONTAINING PROTEIN"/>
    <property type="match status" value="1"/>
</dbReference>
<dbReference type="InterPro" id="IPR011701">
    <property type="entry name" value="MFS"/>
</dbReference>
<dbReference type="EMBL" id="DYVT01000117">
    <property type="protein sequence ID" value="HJF68621.1"/>
    <property type="molecule type" value="Genomic_DNA"/>
</dbReference>
<evidence type="ECO:0000256" key="6">
    <source>
        <dbReference type="ARBA" id="ARBA00023136"/>
    </source>
</evidence>
<dbReference type="Gene3D" id="1.20.1250.20">
    <property type="entry name" value="MFS general substrate transporter like domains"/>
    <property type="match status" value="1"/>
</dbReference>
<keyword evidence="4 7" id="KW-0812">Transmembrane</keyword>
<feature type="transmembrane region" description="Helical" evidence="7">
    <location>
        <begin position="324"/>
        <end position="345"/>
    </location>
</feature>
<feature type="transmembrane region" description="Helical" evidence="7">
    <location>
        <begin position="475"/>
        <end position="493"/>
    </location>
</feature>
<keyword evidence="6 7" id="KW-0472">Membrane</keyword>
<feature type="transmembrane region" description="Helical" evidence="7">
    <location>
        <begin position="186"/>
        <end position="207"/>
    </location>
</feature>
<dbReference type="Gene3D" id="1.20.1720.10">
    <property type="entry name" value="Multidrug resistance protein D"/>
    <property type="match status" value="1"/>
</dbReference>
<dbReference type="InterPro" id="IPR020846">
    <property type="entry name" value="MFS_dom"/>
</dbReference>
<reference evidence="9" key="2">
    <citation type="submission" date="2021-09" db="EMBL/GenBank/DDBJ databases">
        <authorList>
            <person name="Gilroy R."/>
        </authorList>
    </citation>
    <scope>NUCLEOTIDE SEQUENCE</scope>
    <source>
        <strain evidence="9">CHK149-3286</strain>
    </source>
</reference>
<evidence type="ECO:0000256" key="1">
    <source>
        <dbReference type="ARBA" id="ARBA00004651"/>
    </source>
</evidence>
<dbReference type="PROSITE" id="PS50850">
    <property type="entry name" value="MFS"/>
    <property type="match status" value="1"/>
</dbReference>
<dbReference type="GO" id="GO:0005886">
    <property type="term" value="C:plasma membrane"/>
    <property type="evidence" value="ECO:0007669"/>
    <property type="project" value="UniProtKB-SubCell"/>
</dbReference>
<evidence type="ECO:0000256" key="2">
    <source>
        <dbReference type="ARBA" id="ARBA00022448"/>
    </source>
</evidence>
<feature type="transmembrane region" description="Helical" evidence="7">
    <location>
        <begin position="129"/>
        <end position="150"/>
    </location>
</feature>
<gene>
    <name evidence="9" type="ORF">K8V85_09955</name>
</gene>
<evidence type="ECO:0000256" key="7">
    <source>
        <dbReference type="SAM" id="Phobius"/>
    </source>
</evidence>
<name>A0A921H0B9_9STAP</name>
<feature type="transmembrane region" description="Helical" evidence="7">
    <location>
        <begin position="219"/>
        <end position="238"/>
    </location>
</feature>